<dbReference type="InterPro" id="IPR035892">
    <property type="entry name" value="C2_domain_sf"/>
</dbReference>
<feature type="domain" description="Helicase C-terminal" evidence="7">
    <location>
        <begin position="1283"/>
        <end position="1478"/>
    </location>
</feature>
<dbReference type="SMART" id="SM00490">
    <property type="entry name" value="HELICc"/>
    <property type="match status" value="2"/>
</dbReference>
<dbReference type="SMART" id="SM00487">
    <property type="entry name" value="DEXDc"/>
    <property type="match status" value="2"/>
</dbReference>
<proteinExistence type="predicted"/>
<keyword evidence="1" id="KW-0547">Nucleotide-binding</keyword>
<keyword evidence="3 8" id="KW-0347">Helicase</keyword>
<evidence type="ECO:0000259" key="7">
    <source>
        <dbReference type="PROSITE" id="PS51194"/>
    </source>
</evidence>
<name>A0A1L0AWS8_9ASCO</name>
<evidence type="ECO:0000313" key="8">
    <source>
        <dbReference type="EMBL" id="SGZ38568.1"/>
    </source>
</evidence>
<evidence type="ECO:0000256" key="2">
    <source>
        <dbReference type="ARBA" id="ARBA00022801"/>
    </source>
</evidence>
<organism evidence="8 9">
    <name type="scientific">Hanseniaspora guilliermondii</name>
    <dbReference type="NCBI Taxonomy" id="56406"/>
    <lineage>
        <taxon>Eukaryota</taxon>
        <taxon>Fungi</taxon>
        <taxon>Dikarya</taxon>
        <taxon>Ascomycota</taxon>
        <taxon>Saccharomycotina</taxon>
        <taxon>Saccharomycetes</taxon>
        <taxon>Saccharomycodales</taxon>
        <taxon>Saccharomycodaceae</taxon>
        <taxon>Hanseniaspora</taxon>
    </lineage>
</organism>
<dbReference type="InterPro" id="IPR004179">
    <property type="entry name" value="Sec63-dom"/>
</dbReference>
<feature type="domain" description="Helicase C-terminal" evidence="7">
    <location>
        <begin position="449"/>
        <end position="664"/>
    </location>
</feature>
<evidence type="ECO:0000256" key="4">
    <source>
        <dbReference type="ARBA" id="ARBA00022840"/>
    </source>
</evidence>
<dbReference type="FunFam" id="1.10.3380.10:FF:000002">
    <property type="entry name" value="Activating signal cointegrator 1 complex subunit 3"/>
    <property type="match status" value="1"/>
</dbReference>
<dbReference type="InterPro" id="IPR027417">
    <property type="entry name" value="P-loop_NTPase"/>
</dbReference>
<dbReference type="PIRSF" id="PIRSF039073">
    <property type="entry name" value="BRR2"/>
    <property type="match status" value="1"/>
</dbReference>
<dbReference type="FunFam" id="1.10.3380.10:FF:000001">
    <property type="entry name" value="U5 small nuclear ribonucleoprotein helicase"/>
    <property type="match status" value="1"/>
</dbReference>
<dbReference type="GO" id="GO:0003676">
    <property type="term" value="F:nucleic acid binding"/>
    <property type="evidence" value="ECO:0007669"/>
    <property type="project" value="InterPro"/>
</dbReference>
<dbReference type="FunFam" id="1.10.10.10:FF:000024">
    <property type="entry name" value="U5 small nuclear ribonucleoprotein helicase"/>
    <property type="match status" value="1"/>
</dbReference>
<dbReference type="Gene3D" id="1.10.10.10">
    <property type="entry name" value="Winged helix-like DNA-binding domain superfamily/Winged helix DNA-binding domain"/>
    <property type="match status" value="2"/>
</dbReference>
<dbReference type="GO" id="GO:0006417">
    <property type="term" value="P:regulation of translation"/>
    <property type="evidence" value="ECO:0007669"/>
    <property type="project" value="EnsemblFungi"/>
</dbReference>
<accession>A0A1L0AWS8</accession>
<dbReference type="Gene3D" id="3.40.50.300">
    <property type="entry name" value="P-loop containing nucleotide triphosphate hydrolases"/>
    <property type="match status" value="4"/>
</dbReference>
<sequence length="1885" mass="215882">MEEIEEYDRIYDNIISKIKKSNQTGLDFNQLFSEIIRILVDNTANDNKVQSDLFDLMGFENIDLISEIITNSNVILLKQQEQFQNEITSQEDFDETNRPQHEESSSRKYKATFNSQSTSKVLKKSIGVDLHEYPHVYQKYAANNILSISGDTYSLPIGTTREQKNNFEEVIIPAKTKKDELLPNLKLLEVQRQDRFIRGCFPQYKSFNKVQTVIFPTAYNSNENILVCAPTGAGKSDIAILTILNTIKQYSNYDELSDLRINEDIEKIIVDLDAFKIIYVAPLKALAAEIVDKFNKRLNWLGVKVRELTGDMQLTKDEINETQVIVTTPEKWDVVTRKSNTGDTDMINKVQLLIIDEVHLLNEDRGPVIETLVARTLRHVEANQKMVRVVGLSATLPNYLDVKNFLCVGKNGMFFFDQSFRPCPLEQQIIGVKGTSTSPQSRETLDNVAYDKLVEIVHQGKQVMVFVNSRKDTVKSARTFIRMAQSYADDVMFLPELSAEDEAYFKRKMTQSRDRDLKELFEKGFGVHHAGMSRSDRNLTEQMFLKGAIRVLVCTATLAWGINLPAAAVIIKGTNIYDSKKGGMTDMNISDVIQIFGRSGRPGFEEYGIGILLTTQDKLDHYLSLLTQQHPIESKFLSNVTDNLNAEISLGTITNVKEAVDWLGYTYLYIRMMKNPMKYGLSWIDFELDPVLYDARKRIIMESATRLHQLDMIVYDSASGIFLPKNLGRIASDFYLLNESVEIFSKMINPLSTEADIFSMISMSAEFDSIKFRAEEAKELAELEDNSPFQVGGDPESSQHKTNILLQAFISCANINDSALYSDSNYIAQNSVRICRALFLIGLNKKWGVFTKTILEICKSIEQKVWVFIHPLCQFIQNQQFIKILNTKKVPMEDLFEFSSSELGDFLRNKSAGPKIHGIIKTFPRLLLNSEMYPISSQIIRIKTSIMPSFKWDKQKYGQSLYFWVIVEESGNSRILHSERFILNAQNYKNEHYLDFMIPISDPVPHQVVVTIVNDTFVGCQYTDVVSLTNLLKPQNETLTTRLLGLRPLPIKAFNNPILEDIYNFKYFNPIQTMAFHSLYHSSDNIFMGAPTSSGKTLISEIVIFEALKRRPGSKIVYIAPMKALVKERVHDWTVRITPRTGYKVVELTGDNNPDFKDVIDATIIITTPEKFDGISRNWRTRSFVQNVSLVIMDEVHLLTSDRGPILEMIVSRMNYMGANTGLKVRLLGMSTAVANSFDMAAWLGCKSNGLFNFPSSVRPVPITTYIDGFPDTLNFSALMKVMNKPIFTAIKQHSPEKPVVIFVASRRQTRITAVELIHMLGNEDNAKRFCRFENDAETQKYVDMVEDETLKLSLSFGIGCHHAGLSMNDRDICFNLFEQKKIQILIATSTIAWGVNTPAHLVIIKGTEFFDAKIEKYREYNLVDVLQMMGRSGRVNHDTEGKAIVMCKEGKKSYYKHFLHIGFPVESSLDKVLDDHLGAEIINGTISKKDQCMDFLKYTFLFRRIFHNPSFYGITEDIDVEKINLHLSELIDKSLEQLEESKSIVIHGNDIYGTIFLEISSYYYISHKTLRFVLNNISQKADFKDCLYWLSMAVEYDELPVRHNEEFLNVEISKNVEFHAEDTFDRDLPLWDPHIKVFLLLQAYFTCMELPVADYYQDTLTVLDQTLRLTQAYIDTAAQFGYVGVVKNLITLLWCLKQGCMPGDDFVSCLPGFTKRRKSSKDKKTSNNVKFTLKSLNACSNSDLNKILYSKDFKSSYKDVYDYQHKKEFMDVVRKLPFLDEKTMMIKGSEDKKKLNLFANHLNKAHESGFHVYCSAYKKKQKESWFLLGYKDDELKILKRCMPNKKGEIRSVVELDSDTMMNLHDVTFELINDALDISYKIPII</sequence>
<dbReference type="Pfam" id="PF02889">
    <property type="entry name" value="Sec63"/>
    <property type="match status" value="2"/>
</dbReference>
<dbReference type="InterPro" id="IPR050474">
    <property type="entry name" value="Hel308_SKI2-like"/>
</dbReference>
<dbReference type="InterPro" id="IPR001650">
    <property type="entry name" value="Helicase_C-like"/>
</dbReference>
<dbReference type="InterPro" id="IPR036388">
    <property type="entry name" value="WH-like_DNA-bd_sf"/>
</dbReference>
<dbReference type="InterPro" id="IPR003593">
    <property type="entry name" value="AAA+_ATPase"/>
</dbReference>
<dbReference type="InterPro" id="IPR057842">
    <property type="entry name" value="WH_MER3"/>
</dbReference>
<evidence type="ECO:0000259" key="6">
    <source>
        <dbReference type="PROSITE" id="PS51192"/>
    </source>
</evidence>
<dbReference type="PROSITE" id="PS51194">
    <property type="entry name" value="HELICASE_CTER"/>
    <property type="match status" value="2"/>
</dbReference>
<dbReference type="SUPFAM" id="SSF52540">
    <property type="entry name" value="P-loop containing nucleoside triphosphate hydrolases"/>
    <property type="match status" value="3"/>
</dbReference>
<dbReference type="GO" id="GO:0002181">
    <property type="term" value="P:cytoplasmic translation"/>
    <property type="evidence" value="ECO:0007669"/>
    <property type="project" value="EnsemblFungi"/>
</dbReference>
<feature type="domain" description="Helicase ATP-binding" evidence="6">
    <location>
        <begin position="1077"/>
        <end position="1252"/>
    </location>
</feature>
<evidence type="ECO:0000256" key="1">
    <source>
        <dbReference type="ARBA" id="ARBA00022741"/>
    </source>
</evidence>
<dbReference type="Pfam" id="PF00271">
    <property type="entry name" value="Helicase_C"/>
    <property type="match status" value="2"/>
</dbReference>
<dbReference type="GO" id="GO:0004386">
    <property type="term" value="F:helicase activity"/>
    <property type="evidence" value="ECO:0007669"/>
    <property type="project" value="UniProtKB-KW"/>
</dbReference>
<dbReference type="GO" id="GO:1990116">
    <property type="term" value="P:ribosome-associated ubiquitin-dependent protein catabolic process"/>
    <property type="evidence" value="ECO:0007669"/>
    <property type="project" value="EnsemblFungi"/>
</dbReference>
<dbReference type="FunFam" id="3.40.50.300:FF:000102">
    <property type="entry name" value="RNA helicase, activating signal cointegrator 1"/>
    <property type="match status" value="1"/>
</dbReference>
<dbReference type="PANTHER" id="PTHR47961:SF13">
    <property type="entry name" value="ACTIVATING SIGNAL COINTEGRATOR 1 COMPLEX SUBUNIT 3"/>
    <property type="match status" value="1"/>
</dbReference>
<dbReference type="GO" id="GO:0072344">
    <property type="term" value="P:rescue of stalled ribosome"/>
    <property type="evidence" value="ECO:0007669"/>
    <property type="project" value="EnsemblFungi"/>
</dbReference>
<feature type="compositionally biased region" description="Basic and acidic residues" evidence="5">
    <location>
        <begin position="95"/>
        <end position="106"/>
    </location>
</feature>
<dbReference type="SMART" id="SM00973">
    <property type="entry name" value="Sec63"/>
    <property type="match status" value="2"/>
</dbReference>
<dbReference type="FunFam" id="3.40.50.300:FF:000062">
    <property type="entry name" value="U5 small nuclear ribonucleoprotein helicase"/>
    <property type="match status" value="1"/>
</dbReference>
<dbReference type="Gene3D" id="2.60.40.150">
    <property type="entry name" value="C2 domain"/>
    <property type="match status" value="1"/>
</dbReference>
<dbReference type="Gene3D" id="1.10.3380.10">
    <property type="entry name" value="Sec63 N-terminal domain-like domain"/>
    <property type="match status" value="2"/>
</dbReference>
<dbReference type="FunFam" id="1.10.10.10:FF:000012">
    <property type="entry name" value="U5 small nuclear ribonucleoprotein helicase"/>
    <property type="match status" value="1"/>
</dbReference>
<evidence type="ECO:0000256" key="3">
    <source>
        <dbReference type="ARBA" id="ARBA00022806"/>
    </source>
</evidence>
<dbReference type="PROSITE" id="PS51192">
    <property type="entry name" value="HELICASE_ATP_BIND_1"/>
    <property type="match status" value="2"/>
</dbReference>
<dbReference type="GO" id="GO:0005524">
    <property type="term" value="F:ATP binding"/>
    <property type="evidence" value="ECO:0007669"/>
    <property type="project" value="UniProtKB-KW"/>
</dbReference>
<dbReference type="Gene3D" id="1.10.150.20">
    <property type="entry name" value="5' to 3' exonuclease, C-terminal subdomain"/>
    <property type="match status" value="1"/>
</dbReference>
<dbReference type="Pfam" id="PF23445">
    <property type="entry name" value="WHD_SNRNP200"/>
    <property type="match status" value="2"/>
</dbReference>
<dbReference type="InterPro" id="IPR036390">
    <property type="entry name" value="WH_DNA-bd_sf"/>
</dbReference>
<dbReference type="SUPFAM" id="SSF158702">
    <property type="entry name" value="Sec63 N-terminal domain-like"/>
    <property type="match status" value="2"/>
</dbReference>
<dbReference type="SUPFAM" id="SSF46785">
    <property type="entry name" value="Winged helix' DNA-binding domain"/>
    <property type="match status" value="1"/>
</dbReference>
<keyword evidence="2" id="KW-0378">Hydrolase</keyword>
<dbReference type="EMBL" id="FQNF01000009">
    <property type="protein sequence ID" value="SGZ38568.1"/>
    <property type="molecule type" value="Genomic_DNA"/>
</dbReference>
<dbReference type="SMART" id="SM00382">
    <property type="entry name" value="AAA"/>
    <property type="match status" value="2"/>
</dbReference>
<reference evidence="9" key="1">
    <citation type="submission" date="2016-11" db="EMBL/GenBank/DDBJ databases">
        <authorList>
            <person name="Guldener U."/>
        </authorList>
    </citation>
    <scope>NUCLEOTIDE SEQUENCE [LARGE SCALE GENOMIC DNA]</scope>
</reference>
<gene>
    <name evidence="8" type="ORF">HGUI_00768</name>
</gene>
<dbReference type="InterPro" id="IPR011545">
    <property type="entry name" value="DEAD/DEAH_box_helicase_dom"/>
</dbReference>
<dbReference type="GO" id="GO:0016887">
    <property type="term" value="F:ATP hydrolysis activity"/>
    <property type="evidence" value="ECO:0007669"/>
    <property type="project" value="EnsemblFungi"/>
</dbReference>
<dbReference type="InterPro" id="IPR014001">
    <property type="entry name" value="Helicase_ATP-bd"/>
</dbReference>
<keyword evidence="9" id="KW-1185">Reference proteome</keyword>
<feature type="region of interest" description="Disordered" evidence="5">
    <location>
        <begin position="88"/>
        <end position="110"/>
    </location>
</feature>
<evidence type="ECO:0000256" key="5">
    <source>
        <dbReference type="SAM" id="MobiDB-lite"/>
    </source>
</evidence>
<dbReference type="OrthoDB" id="5575at2759"/>
<dbReference type="PANTHER" id="PTHR47961">
    <property type="entry name" value="DNA POLYMERASE THETA, PUTATIVE (AFU_ORTHOLOGUE AFUA_1G05260)-RELATED"/>
    <property type="match status" value="1"/>
</dbReference>
<dbReference type="Pfam" id="PF00270">
    <property type="entry name" value="DEAD"/>
    <property type="match status" value="2"/>
</dbReference>
<evidence type="ECO:0000313" key="9">
    <source>
        <dbReference type="Proteomes" id="UP000183365"/>
    </source>
</evidence>
<keyword evidence="4" id="KW-0067">ATP-binding</keyword>
<feature type="domain" description="Helicase ATP-binding" evidence="6">
    <location>
        <begin position="216"/>
        <end position="414"/>
    </location>
</feature>
<dbReference type="GO" id="GO:0022626">
    <property type="term" value="C:cytosolic ribosome"/>
    <property type="evidence" value="ECO:0007669"/>
    <property type="project" value="EnsemblFungi"/>
</dbReference>
<dbReference type="VEuPathDB" id="FungiDB:HGUI_00768"/>
<dbReference type="CDD" id="cd18795">
    <property type="entry name" value="SF2_C_Ski2"/>
    <property type="match status" value="2"/>
</dbReference>
<dbReference type="Proteomes" id="UP000183365">
    <property type="component" value="Unassembled WGS sequence"/>
</dbReference>
<protein>
    <submittedName>
        <fullName evidence="8">Related to Antiviral helicase SLH1</fullName>
    </submittedName>
</protein>